<keyword evidence="3" id="KW-0540">Nuclease</keyword>
<dbReference type="InterPro" id="IPR041373">
    <property type="entry name" value="RT_RNaseH"/>
</dbReference>
<keyword evidence="1" id="KW-0808">Transferase</keyword>
<evidence type="ECO:0000313" key="9">
    <source>
        <dbReference type="Proteomes" id="UP000054359"/>
    </source>
</evidence>
<keyword evidence="2" id="KW-0548">Nucleotidyltransferase</keyword>
<keyword evidence="6" id="KW-0695">RNA-directed DNA polymerase</keyword>
<feature type="domain" description="Reverse transcriptase RNase H-like" evidence="7">
    <location>
        <begin position="13"/>
        <end position="57"/>
    </location>
</feature>
<evidence type="ECO:0000256" key="2">
    <source>
        <dbReference type="ARBA" id="ARBA00022695"/>
    </source>
</evidence>
<dbReference type="OMA" id="REKLQCY"/>
<evidence type="ECO:0000256" key="3">
    <source>
        <dbReference type="ARBA" id="ARBA00022722"/>
    </source>
</evidence>
<dbReference type="Pfam" id="PF17917">
    <property type="entry name" value="RT_RNaseH"/>
    <property type="match status" value="1"/>
</dbReference>
<evidence type="ECO:0000259" key="7">
    <source>
        <dbReference type="Pfam" id="PF17917"/>
    </source>
</evidence>
<gene>
    <name evidence="8" type="ORF">X975_20120</name>
</gene>
<organism evidence="8 9">
    <name type="scientific">Stegodyphus mimosarum</name>
    <name type="common">African social velvet spider</name>
    <dbReference type="NCBI Taxonomy" id="407821"/>
    <lineage>
        <taxon>Eukaryota</taxon>
        <taxon>Metazoa</taxon>
        <taxon>Ecdysozoa</taxon>
        <taxon>Arthropoda</taxon>
        <taxon>Chelicerata</taxon>
        <taxon>Arachnida</taxon>
        <taxon>Araneae</taxon>
        <taxon>Araneomorphae</taxon>
        <taxon>Entelegynae</taxon>
        <taxon>Eresoidea</taxon>
        <taxon>Eresidae</taxon>
        <taxon>Stegodyphus</taxon>
    </lineage>
</organism>
<proteinExistence type="predicted"/>
<evidence type="ECO:0000313" key="8">
    <source>
        <dbReference type="EMBL" id="KFM64755.1"/>
    </source>
</evidence>
<keyword evidence="9" id="KW-1185">Reference proteome</keyword>
<evidence type="ECO:0000256" key="4">
    <source>
        <dbReference type="ARBA" id="ARBA00022759"/>
    </source>
</evidence>
<protein>
    <recommendedName>
        <fullName evidence="7">Reverse transcriptase RNase H-like domain-containing protein</fullName>
    </recommendedName>
</protein>
<keyword evidence="4" id="KW-0255">Endonuclease</keyword>
<dbReference type="GO" id="GO:0004519">
    <property type="term" value="F:endonuclease activity"/>
    <property type="evidence" value="ECO:0007669"/>
    <property type="project" value="UniProtKB-KW"/>
</dbReference>
<reference evidence="8 9" key="1">
    <citation type="submission" date="2013-11" db="EMBL/GenBank/DDBJ databases">
        <title>Genome sequencing of Stegodyphus mimosarum.</title>
        <authorList>
            <person name="Bechsgaard J."/>
        </authorList>
    </citation>
    <scope>NUCLEOTIDE SEQUENCE [LARGE SCALE GENOMIC DNA]</scope>
</reference>
<accession>A0A087TI16</accession>
<name>A0A087TI16_STEMI</name>
<evidence type="ECO:0000256" key="6">
    <source>
        <dbReference type="ARBA" id="ARBA00022918"/>
    </source>
</evidence>
<sequence length="81" mass="9670">MHRHNTVSKEEREKLQCYLDRHTKFLITTYHNPLVWLKNNVSLNPQLTRWALVLQPYNYTAVHQSGKNHKNVNTLSCTLWP</sequence>
<keyword evidence="5" id="KW-0378">Hydrolase</keyword>
<evidence type="ECO:0000256" key="5">
    <source>
        <dbReference type="ARBA" id="ARBA00022801"/>
    </source>
</evidence>
<dbReference type="AlphaFoldDB" id="A0A087TI16"/>
<dbReference type="GO" id="GO:0016787">
    <property type="term" value="F:hydrolase activity"/>
    <property type="evidence" value="ECO:0007669"/>
    <property type="project" value="UniProtKB-KW"/>
</dbReference>
<dbReference type="EMBL" id="KK115314">
    <property type="protein sequence ID" value="KFM64755.1"/>
    <property type="molecule type" value="Genomic_DNA"/>
</dbReference>
<dbReference type="Proteomes" id="UP000054359">
    <property type="component" value="Unassembled WGS sequence"/>
</dbReference>
<feature type="non-terminal residue" evidence="8">
    <location>
        <position position="81"/>
    </location>
</feature>
<dbReference type="OrthoDB" id="118243at2759"/>
<dbReference type="GO" id="GO:0003964">
    <property type="term" value="F:RNA-directed DNA polymerase activity"/>
    <property type="evidence" value="ECO:0007669"/>
    <property type="project" value="UniProtKB-KW"/>
</dbReference>
<evidence type="ECO:0000256" key="1">
    <source>
        <dbReference type="ARBA" id="ARBA00022679"/>
    </source>
</evidence>